<feature type="compositionally biased region" description="Basic and acidic residues" evidence="5">
    <location>
        <begin position="248"/>
        <end position="260"/>
    </location>
</feature>
<feature type="transmembrane region" description="Helical" evidence="6">
    <location>
        <begin position="285"/>
        <end position="303"/>
    </location>
</feature>
<dbReference type="SUPFAM" id="SSF103647">
    <property type="entry name" value="TSP type-3 repeat"/>
    <property type="match status" value="1"/>
</dbReference>
<dbReference type="EMBL" id="MHPP01000014">
    <property type="protein sequence ID" value="OGZ84633.1"/>
    <property type="molecule type" value="Genomic_DNA"/>
</dbReference>
<keyword evidence="6" id="KW-0472">Membrane</keyword>
<dbReference type="Gene3D" id="4.10.1080.10">
    <property type="entry name" value="TSP type-3 repeat"/>
    <property type="match status" value="1"/>
</dbReference>
<evidence type="ECO:0000313" key="8">
    <source>
        <dbReference type="Proteomes" id="UP000177751"/>
    </source>
</evidence>
<dbReference type="AlphaFoldDB" id="A0A1G2JCG3"/>
<dbReference type="Proteomes" id="UP000177751">
    <property type="component" value="Unassembled WGS sequence"/>
</dbReference>
<proteinExistence type="predicted"/>
<evidence type="ECO:0008006" key="9">
    <source>
        <dbReference type="Google" id="ProtNLM"/>
    </source>
</evidence>
<keyword evidence="6" id="KW-0812">Transmembrane</keyword>
<evidence type="ECO:0000313" key="7">
    <source>
        <dbReference type="EMBL" id="OGZ84633.1"/>
    </source>
</evidence>
<dbReference type="Gene3D" id="2.60.40.10">
    <property type="entry name" value="Immunoglobulins"/>
    <property type="match status" value="1"/>
</dbReference>
<keyword evidence="3" id="KW-0732">Signal</keyword>
<accession>A0A1G2JCG3</accession>
<gene>
    <name evidence="7" type="ORF">A2401_01115</name>
</gene>
<evidence type="ECO:0000256" key="3">
    <source>
        <dbReference type="ARBA" id="ARBA00022729"/>
    </source>
</evidence>
<evidence type="ECO:0000256" key="2">
    <source>
        <dbReference type="ARBA" id="ARBA00022525"/>
    </source>
</evidence>
<keyword evidence="6" id="KW-1133">Transmembrane helix</keyword>
<evidence type="ECO:0000256" key="5">
    <source>
        <dbReference type="SAM" id="MobiDB-lite"/>
    </source>
</evidence>
<evidence type="ECO:0000256" key="1">
    <source>
        <dbReference type="ARBA" id="ARBA00004613"/>
    </source>
</evidence>
<feature type="region of interest" description="Disordered" evidence="5">
    <location>
        <begin position="131"/>
        <end position="204"/>
    </location>
</feature>
<keyword evidence="4" id="KW-0106">Calcium</keyword>
<feature type="compositionally biased region" description="Acidic residues" evidence="5">
    <location>
        <begin position="145"/>
        <end position="157"/>
    </location>
</feature>
<dbReference type="Pfam" id="PF18884">
    <property type="entry name" value="TSP3_bac"/>
    <property type="match status" value="3"/>
</dbReference>
<dbReference type="InterPro" id="IPR059100">
    <property type="entry name" value="TSP3_bac"/>
</dbReference>
<keyword evidence="2" id="KW-0964">Secreted</keyword>
<protein>
    <recommendedName>
        <fullName evidence="9">CARDB domain-containing protein</fullName>
    </recommendedName>
</protein>
<sequence length="309" mass="34075">MKRLLLFIVVFSLVILFSADVSLAKTDLSITENDITFSKENAMEGEIIRMFARVLNTGDTDVYGHVVFLSNGKEISDPQPISVRTNNYDDVFIDYKISAGSHSITAKIISENPSDENLENNTALKKEYFVDSDTDKDGSGNQKDADDDNDGLSDDQEISSGTNPLLADTDGDHAKDGADAFPKDKTEWQDTDKDGLGDVKDLDDDNDGIFDFEEEFDYGTNPLSADTDNDGIKDQEEIISGTSPADADTDKDGTDDLKDEFPIDPSKTTASLMDALARLLNSEASIYYIFGIPGALLVLFLLFRKKRRR</sequence>
<dbReference type="STRING" id="1802229.A2401_01115"/>
<reference evidence="7 8" key="1">
    <citation type="journal article" date="2016" name="Nat. Commun.">
        <title>Thousands of microbial genomes shed light on interconnected biogeochemical processes in an aquifer system.</title>
        <authorList>
            <person name="Anantharaman K."/>
            <person name="Brown C.T."/>
            <person name="Hug L.A."/>
            <person name="Sharon I."/>
            <person name="Castelle C.J."/>
            <person name="Probst A.J."/>
            <person name="Thomas B.C."/>
            <person name="Singh A."/>
            <person name="Wilkins M.J."/>
            <person name="Karaoz U."/>
            <person name="Brodie E.L."/>
            <person name="Williams K.H."/>
            <person name="Hubbard S.S."/>
            <person name="Banfield J.F."/>
        </authorList>
    </citation>
    <scope>NUCLEOTIDE SEQUENCE [LARGE SCALE GENOMIC DNA]</scope>
</reference>
<organism evidence="7 8">
    <name type="scientific">Candidatus Staskawiczbacteria bacterium RIFOXYC1_FULL_38_18</name>
    <dbReference type="NCBI Taxonomy" id="1802229"/>
    <lineage>
        <taxon>Bacteria</taxon>
        <taxon>Candidatus Staskawicziibacteriota</taxon>
    </lineage>
</organism>
<dbReference type="InterPro" id="IPR028974">
    <property type="entry name" value="TSP_type-3_rpt"/>
</dbReference>
<feature type="region of interest" description="Disordered" evidence="5">
    <location>
        <begin position="236"/>
        <end position="260"/>
    </location>
</feature>
<comment type="subcellular location">
    <subcellularLocation>
        <location evidence="1">Secreted</location>
    </subcellularLocation>
</comment>
<dbReference type="InterPro" id="IPR013783">
    <property type="entry name" value="Ig-like_fold"/>
</dbReference>
<dbReference type="GO" id="GO:0005509">
    <property type="term" value="F:calcium ion binding"/>
    <property type="evidence" value="ECO:0007669"/>
    <property type="project" value="InterPro"/>
</dbReference>
<feature type="compositionally biased region" description="Basic and acidic residues" evidence="5">
    <location>
        <begin position="170"/>
        <end position="200"/>
    </location>
</feature>
<dbReference type="PANTHER" id="PTHR10199">
    <property type="entry name" value="THROMBOSPONDIN"/>
    <property type="match status" value="1"/>
</dbReference>
<dbReference type="PANTHER" id="PTHR10199:SF100">
    <property type="entry name" value="THROMBOSPONDIN, ISOFORM A"/>
    <property type="match status" value="1"/>
</dbReference>
<evidence type="ECO:0000256" key="4">
    <source>
        <dbReference type="ARBA" id="ARBA00022837"/>
    </source>
</evidence>
<evidence type="ECO:0000256" key="6">
    <source>
        <dbReference type="SAM" id="Phobius"/>
    </source>
</evidence>
<name>A0A1G2JCG3_9BACT</name>
<comment type="caution">
    <text evidence="7">The sequence shown here is derived from an EMBL/GenBank/DDBJ whole genome shotgun (WGS) entry which is preliminary data.</text>
</comment>